<reference evidence="2" key="1">
    <citation type="journal article" date="2022" name="G3 (Bethesda)">
        <title>High quality genome of the basidiomycete yeast Dioszegia hungarica PDD-24b-2 isolated from cloud water.</title>
        <authorList>
            <person name="Jarrige D."/>
            <person name="Haridas S."/>
            <person name="Bleykasten-Grosshans C."/>
            <person name="Joly M."/>
            <person name="Nadalig T."/>
            <person name="Sancelme M."/>
            <person name="Vuilleumier S."/>
            <person name="Grigoriev I.V."/>
            <person name="Amato P."/>
            <person name="Bringel F."/>
        </authorList>
    </citation>
    <scope>NUCLEOTIDE SEQUENCE</scope>
    <source>
        <strain evidence="2">PDD-24b-2</strain>
    </source>
</reference>
<keyword evidence="3" id="KW-1185">Reference proteome</keyword>
<dbReference type="AlphaFoldDB" id="A0AA38H193"/>
<feature type="compositionally biased region" description="Low complexity" evidence="1">
    <location>
        <begin position="8"/>
        <end position="22"/>
    </location>
</feature>
<gene>
    <name evidence="2" type="ORF">MKK02DRAFT_30402</name>
</gene>
<feature type="compositionally biased region" description="Basic and acidic residues" evidence="1">
    <location>
        <begin position="80"/>
        <end position="89"/>
    </location>
</feature>
<name>A0AA38H193_9TREE</name>
<evidence type="ECO:0000313" key="3">
    <source>
        <dbReference type="Proteomes" id="UP001164286"/>
    </source>
</evidence>
<dbReference type="RefSeq" id="XP_052942410.1">
    <property type="nucleotide sequence ID" value="XM_053088037.1"/>
</dbReference>
<comment type="caution">
    <text evidence="2">The sequence shown here is derived from an EMBL/GenBank/DDBJ whole genome shotgun (WGS) entry which is preliminary data.</text>
</comment>
<dbReference type="EMBL" id="JAKWFO010000014">
    <property type="protein sequence ID" value="KAI9632633.1"/>
    <property type="molecule type" value="Genomic_DNA"/>
</dbReference>
<proteinExistence type="predicted"/>
<protein>
    <submittedName>
        <fullName evidence="2">Uncharacterized protein</fullName>
    </submittedName>
</protein>
<feature type="compositionally biased region" description="Acidic residues" evidence="1">
    <location>
        <begin position="130"/>
        <end position="152"/>
    </location>
</feature>
<accession>A0AA38H193</accession>
<feature type="compositionally biased region" description="Polar residues" evidence="1">
    <location>
        <begin position="31"/>
        <end position="56"/>
    </location>
</feature>
<evidence type="ECO:0000256" key="1">
    <source>
        <dbReference type="SAM" id="MobiDB-lite"/>
    </source>
</evidence>
<sequence length="483" mass="53012">MPKRQLQPTSSSASSGSAAPPSRQYRRVSQPAASNNGGATNSVDRPLSPQGQTEDYQATEVGSIDGAQDALMSSLASMGLDHDEARSEAEDATEEGILSWAASMAGEAESDREAQSEEQQGSEGQAGEAEGGEDGDSDWDDDDDDGGDGEDGEEMYIEVTVEVMRELEKRDATKSRKEQREIEADDEALRRWTEEVLDSHFARCSEEMVELAYECLPVVKKQVTSQSKGLLHVVKGSLRKSFDFKSSLLSSLLNCRYNDHHGSSRQVIDKVLAVMLHHGHGTFREAFRKMADNDTLLDLDLIIKGAAPARGAKVTGIYVRKINAAVKRYYVGKAINIHRRQIAHDSKPINKLARAATDPSKPRWRAHTLLSFGPTKLAQIPPPLLSAVECLIIGSAGLITRKDALQINLIDRAPHKLPRVQKPLPPSSLPKLDKILVQCWNDMHGRIERSKAALKEYPRGAGFEYPQDKPFYLTPYADAAGVS</sequence>
<feature type="region of interest" description="Disordered" evidence="1">
    <location>
        <begin position="1"/>
        <end position="152"/>
    </location>
</feature>
<feature type="compositionally biased region" description="Low complexity" evidence="1">
    <location>
        <begin position="117"/>
        <end position="128"/>
    </location>
</feature>
<dbReference type="Proteomes" id="UP001164286">
    <property type="component" value="Unassembled WGS sequence"/>
</dbReference>
<organism evidence="2 3">
    <name type="scientific">Dioszegia hungarica</name>
    <dbReference type="NCBI Taxonomy" id="4972"/>
    <lineage>
        <taxon>Eukaryota</taxon>
        <taxon>Fungi</taxon>
        <taxon>Dikarya</taxon>
        <taxon>Basidiomycota</taxon>
        <taxon>Agaricomycotina</taxon>
        <taxon>Tremellomycetes</taxon>
        <taxon>Tremellales</taxon>
        <taxon>Bulleribasidiaceae</taxon>
        <taxon>Dioszegia</taxon>
    </lineage>
</organism>
<evidence type="ECO:0000313" key="2">
    <source>
        <dbReference type="EMBL" id="KAI9632633.1"/>
    </source>
</evidence>
<dbReference type="GeneID" id="77727242"/>